<sequence>MSRWPGGTPPDRPATAHTRLAPHTGPVSEPIPLFPVTRVDPARFAAAQQRLFTGMRLHIGRSGIAHRVAWVPWLDELTLPAPACHQGWSGLGAAGEITPTSDPVNCRKCLRLGGEPDDPHQHTLFALPEPQ</sequence>
<reference evidence="3" key="1">
    <citation type="submission" date="2016-11" db="EMBL/GenBank/DDBJ databases">
        <authorList>
            <person name="Varghese N."/>
            <person name="Submissions S."/>
        </authorList>
    </citation>
    <scope>NUCLEOTIDE SEQUENCE [LARGE SCALE GENOMIC DNA]</scope>
    <source>
        <strain evidence="3">DSM 44671</strain>
    </source>
</reference>
<keyword evidence="3" id="KW-1185">Reference proteome</keyword>
<protein>
    <submittedName>
        <fullName evidence="2">Uncharacterized protein</fullName>
    </submittedName>
</protein>
<evidence type="ECO:0000313" key="3">
    <source>
        <dbReference type="Proteomes" id="UP000182740"/>
    </source>
</evidence>
<dbReference type="Proteomes" id="UP000182740">
    <property type="component" value="Unassembled WGS sequence"/>
</dbReference>
<evidence type="ECO:0000256" key="1">
    <source>
        <dbReference type="SAM" id="MobiDB-lite"/>
    </source>
</evidence>
<organism evidence="2 3">
    <name type="scientific">Amycolatopsis australiensis</name>
    <dbReference type="NCBI Taxonomy" id="546364"/>
    <lineage>
        <taxon>Bacteria</taxon>
        <taxon>Bacillati</taxon>
        <taxon>Actinomycetota</taxon>
        <taxon>Actinomycetes</taxon>
        <taxon>Pseudonocardiales</taxon>
        <taxon>Pseudonocardiaceae</taxon>
        <taxon>Amycolatopsis</taxon>
    </lineage>
</organism>
<evidence type="ECO:0000313" key="2">
    <source>
        <dbReference type="EMBL" id="SFW79421.1"/>
    </source>
</evidence>
<feature type="region of interest" description="Disordered" evidence="1">
    <location>
        <begin position="1"/>
        <end position="29"/>
    </location>
</feature>
<dbReference type="AlphaFoldDB" id="A0A1K1S5Z0"/>
<dbReference type="EMBL" id="FPJG01000006">
    <property type="protein sequence ID" value="SFW79421.1"/>
    <property type="molecule type" value="Genomic_DNA"/>
</dbReference>
<proteinExistence type="predicted"/>
<dbReference type="STRING" id="546364.SAMN04489730_4737"/>
<name>A0A1K1S5Z0_9PSEU</name>
<gene>
    <name evidence="2" type="ORF">SAMN04489730_4737</name>
</gene>
<accession>A0A1K1S5Z0</accession>